<reference evidence="3 4" key="1">
    <citation type="submission" date="2024-09" db="EMBL/GenBank/DDBJ databases">
        <authorList>
            <person name="Sun Q."/>
            <person name="Mori K."/>
        </authorList>
    </citation>
    <scope>NUCLEOTIDE SEQUENCE [LARGE SCALE GENOMIC DNA]</scope>
    <source>
        <strain evidence="3 4">ATCC 51285</strain>
    </source>
</reference>
<keyword evidence="4" id="KW-1185">Reference proteome</keyword>
<dbReference type="SUPFAM" id="SSF54197">
    <property type="entry name" value="HIT-like"/>
    <property type="match status" value="1"/>
</dbReference>
<dbReference type="InterPro" id="IPR026026">
    <property type="entry name" value="HIT_Hint"/>
</dbReference>
<dbReference type="EMBL" id="JBHLZN010000001">
    <property type="protein sequence ID" value="MFB9884960.1"/>
    <property type="molecule type" value="Genomic_DNA"/>
</dbReference>
<protein>
    <submittedName>
        <fullName evidence="3">HIT domain-containing protein</fullName>
    </submittedName>
</protein>
<dbReference type="PROSITE" id="PS51084">
    <property type="entry name" value="HIT_2"/>
    <property type="match status" value="1"/>
</dbReference>
<comment type="caution">
    <text evidence="1">Lacks conserved residue(s) required for the propagation of feature annotation.</text>
</comment>
<evidence type="ECO:0000259" key="2">
    <source>
        <dbReference type="PROSITE" id="PS51084"/>
    </source>
</evidence>
<evidence type="ECO:0000313" key="3">
    <source>
        <dbReference type="EMBL" id="MFB9884960.1"/>
    </source>
</evidence>
<gene>
    <name evidence="3" type="ORF">ACFFLH_00865</name>
</gene>
<sequence length="142" mass="16015">MSAFNLHPQLAADTLVVGDLPLCRVLLMNDCQYPWLILVPRRGQLRELYELDETDLAQFYQESCQVGRRLMVHFAGDKLNVAALGNMVPQLHVHHIVRFQQDPAWPAPVWGKLPARPYESAQLAELKLALQQLLAPVGLSPL</sequence>
<organism evidence="3 4">
    <name type="scientific">Balneatrix alpica</name>
    <dbReference type="NCBI Taxonomy" id="75684"/>
    <lineage>
        <taxon>Bacteria</taxon>
        <taxon>Pseudomonadati</taxon>
        <taxon>Pseudomonadota</taxon>
        <taxon>Gammaproteobacteria</taxon>
        <taxon>Oceanospirillales</taxon>
        <taxon>Balneatrichaceae</taxon>
        <taxon>Balneatrix</taxon>
    </lineage>
</organism>
<proteinExistence type="predicted"/>
<dbReference type="InterPro" id="IPR036265">
    <property type="entry name" value="HIT-like_sf"/>
</dbReference>
<name>A0ABV5Z6R4_9GAMM</name>
<dbReference type="Proteomes" id="UP001589628">
    <property type="component" value="Unassembled WGS sequence"/>
</dbReference>
<dbReference type="RefSeq" id="WP_035461379.1">
    <property type="nucleotide sequence ID" value="NZ_JAUESS010000002.1"/>
</dbReference>
<evidence type="ECO:0000256" key="1">
    <source>
        <dbReference type="PROSITE-ProRule" id="PRU00464"/>
    </source>
</evidence>
<feature type="domain" description="HIT" evidence="2">
    <location>
        <begin position="36"/>
        <end position="105"/>
    </location>
</feature>
<dbReference type="InterPro" id="IPR011146">
    <property type="entry name" value="HIT-like"/>
</dbReference>
<comment type="caution">
    <text evidence="3">The sequence shown here is derived from an EMBL/GenBank/DDBJ whole genome shotgun (WGS) entry which is preliminary data.</text>
</comment>
<evidence type="ECO:0000313" key="4">
    <source>
        <dbReference type="Proteomes" id="UP001589628"/>
    </source>
</evidence>
<dbReference type="Gene3D" id="3.30.428.10">
    <property type="entry name" value="HIT-like"/>
    <property type="match status" value="1"/>
</dbReference>
<accession>A0ABV5Z6R4</accession>
<dbReference type="PIRSF" id="PIRSF000714">
    <property type="entry name" value="HIT"/>
    <property type="match status" value="1"/>
</dbReference>
<dbReference type="Pfam" id="PF01230">
    <property type="entry name" value="HIT"/>
    <property type="match status" value="1"/>
</dbReference>